<protein>
    <submittedName>
        <fullName evidence="2">Uncharacterized protein</fullName>
    </submittedName>
</protein>
<name>A0A7R7ZYU8_ASPKA</name>
<reference evidence="2" key="1">
    <citation type="submission" date="2021-01" db="EMBL/GenBank/DDBJ databases">
        <authorList>
            <consortium name="Aspergillus luchuensis mut. kawachii IFO 4304 genome sequencing consortium"/>
            <person name="Kazuki M."/>
            <person name="Futagami T."/>
        </authorList>
    </citation>
    <scope>NUCLEOTIDE SEQUENCE</scope>
    <source>
        <strain evidence="2">IFO 4308</strain>
    </source>
</reference>
<evidence type="ECO:0000256" key="1">
    <source>
        <dbReference type="SAM" id="MobiDB-lite"/>
    </source>
</evidence>
<dbReference type="KEGG" id="aluc:AKAW2_41198A"/>
<evidence type="ECO:0000313" key="2">
    <source>
        <dbReference type="EMBL" id="BCR99515.1"/>
    </source>
</evidence>
<dbReference type="Proteomes" id="UP000661280">
    <property type="component" value="Chromosome 4"/>
</dbReference>
<proteinExistence type="predicted"/>
<keyword evidence="3" id="KW-1185">Reference proteome</keyword>
<dbReference type="GeneID" id="64960837"/>
<dbReference type="OrthoDB" id="10308926at2759"/>
<dbReference type="AlphaFoldDB" id="A0A7R7ZYU8"/>
<dbReference type="EMBL" id="AP024428">
    <property type="protein sequence ID" value="BCR99515.1"/>
    <property type="molecule type" value="Genomic_DNA"/>
</dbReference>
<organism evidence="2 3">
    <name type="scientific">Aspergillus kawachii</name>
    <name type="common">White koji mold</name>
    <name type="synonym">Aspergillus awamori var. kawachi</name>
    <dbReference type="NCBI Taxonomy" id="1069201"/>
    <lineage>
        <taxon>Eukaryota</taxon>
        <taxon>Fungi</taxon>
        <taxon>Dikarya</taxon>
        <taxon>Ascomycota</taxon>
        <taxon>Pezizomycotina</taxon>
        <taxon>Eurotiomycetes</taxon>
        <taxon>Eurotiomycetidae</taxon>
        <taxon>Eurotiales</taxon>
        <taxon>Aspergillaceae</taxon>
        <taxon>Aspergillus</taxon>
        <taxon>Aspergillus subgen. Circumdati</taxon>
    </lineage>
</organism>
<evidence type="ECO:0000313" key="3">
    <source>
        <dbReference type="Proteomes" id="UP000661280"/>
    </source>
</evidence>
<dbReference type="RefSeq" id="XP_041543278.1">
    <property type="nucleotide sequence ID" value="XM_041689610.1"/>
</dbReference>
<feature type="region of interest" description="Disordered" evidence="1">
    <location>
        <begin position="151"/>
        <end position="175"/>
    </location>
</feature>
<gene>
    <name evidence="2" type="ORF">AKAW2_41198A</name>
</gene>
<sequence>MGGVTGHREHTGIKPTVPAIPSSSYEPFSYSLPIVYRAGQTDVVGYSDTIIVVEASTASEPRQPIRPANISYSAWLGFIKSDCEYNSLTEDVYMRDDQQPFARMIHTLNRLRYMLLKTQGPVCRFEIQSKSHPHPSQSNPAGLFSIRDTWPAIRRSPPEPDSGKGKGKPPFTIPV</sequence>
<reference evidence="2" key="2">
    <citation type="submission" date="2021-02" db="EMBL/GenBank/DDBJ databases">
        <title>Aspergillus luchuensis mut. kawachii IFO 4304 genome sequence.</title>
        <authorList>
            <person name="Mori K."/>
            <person name="Kadooka C."/>
            <person name="Goto M."/>
            <person name="Futagami T."/>
        </authorList>
    </citation>
    <scope>NUCLEOTIDE SEQUENCE</scope>
    <source>
        <strain evidence="2">IFO 4308</strain>
    </source>
</reference>
<accession>A0A7R7ZYU8</accession>